<dbReference type="EMBL" id="AQIB01162320">
    <property type="status" value="NOT_ANNOTATED_CDS"/>
    <property type="molecule type" value="Genomic_DNA"/>
</dbReference>
<dbReference type="InterPro" id="IPR036179">
    <property type="entry name" value="Ig-like_dom_sf"/>
</dbReference>
<reference evidence="8 9" key="1">
    <citation type="submission" date="2014-03" db="EMBL/GenBank/DDBJ databases">
        <authorList>
            <person name="Warren W."/>
            <person name="Wilson R.K."/>
        </authorList>
    </citation>
    <scope>NUCLEOTIDE SEQUENCE</scope>
</reference>
<dbReference type="STRING" id="60711.ENSCSAP00000004045"/>
<dbReference type="InterPro" id="IPR007110">
    <property type="entry name" value="Ig-like_dom"/>
</dbReference>
<accession>A0A0D9R606</accession>
<feature type="domain" description="Ig-like" evidence="7">
    <location>
        <begin position="35"/>
        <end position="121"/>
    </location>
</feature>
<reference evidence="8" key="2">
    <citation type="submission" date="2025-08" db="UniProtKB">
        <authorList>
            <consortium name="Ensembl"/>
        </authorList>
    </citation>
    <scope>IDENTIFICATION</scope>
</reference>
<dbReference type="GO" id="GO:0007166">
    <property type="term" value="P:cell surface receptor signaling pathway"/>
    <property type="evidence" value="ECO:0007669"/>
    <property type="project" value="TreeGrafter"/>
</dbReference>
<keyword evidence="2" id="KW-1003">Cell membrane</keyword>
<dbReference type="eggNOG" id="ENOG502SNBC">
    <property type="taxonomic scope" value="Eukaryota"/>
</dbReference>
<dbReference type="InterPro" id="IPR013783">
    <property type="entry name" value="Ig-like_fold"/>
</dbReference>
<dbReference type="Proteomes" id="UP000029965">
    <property type="component" value="Chromosome 21"/>
</dbReference>
<gene>
    <name evidence="8" type="primary">TRBV5-6</name>
</gene>
<dbReference type="Gene3D" id="2.60.40.10">
    <property type="entry name" value="Immunoglobulins"/>
    <property type="match status" value="1"/>
</dbReference>
<proteinExistence type="predicted"/>
<dbReference type="Pfam" id="PF07686">
    <property type="entry name" value="V-set"/>
    <property type="match status" value="1"/>
</dbReference>
<dbReference type="AlphaFoldDB" id="A0A0D9R606"/>
<dbReference type="OMA" id="YYRGEDR"/>
<dbReference type="InterPro" id="IPR003599">
    <property type="entry name" value="Ig_sub"/>
</dbReference>
<name>A0A0D9R606_CHLSB</name>
<dbReference type="GeneTree" id="ENSGT00940000154270"/>
<evidence type="ECO:0000256" key="2">
    <source>
        <dbReference type="ARBA" id="ARBA00022475"/>
    </source>
</evidence>
<dbReference type="InterPro" id="IPR013106">
    <property type="entry name" value="Ig_V-set"/>
</dbReference>
<comment type="subcellular location">
    <subcellularLocation>
        <location evidence="1">Cell membrane</location>
    </subcellularLocation>
</comment>
<protein>
    <submittedName>
        <fullName evidence="8">T cell receptor beta variable 5-6</fullName>
    </submittedName>
</protein>
<dbReference type="Bgee" id="ENSCSAG00000007786">
    <property type="expression patterns" value="Expressed in blood and 1 other cell type or tissue"/>
</dbReference>
<sequence>MGPGLLCWALLCLLGAGSVDAGVTQSPMHLIKTRGQQVTLRCFPISGHNTVSWYQQTLGQGPQLIFQYYREEERGKGNFPDRFSGRQFPNYSSELNVSALLLGDSALYLCASSLAQPGRVTDILYINFLP</sequence>
<evidence type="ECO:0000256" key="3">
    <source>
        <dbReference type="ARBA" id="ARBA00022729"/>
    </source>
</evidence>
<dbReference type="PANTHER" id="PTHR23268:SF6">
    <property type="entry name" value="T CELL RECEPTOR BETA VARIABLE 5-5-RELATED"/>
    <property type="match status" value="1"/>
</dbReference>
<dbReference type="InterPro" id="IPR050413">
    <property type="entry name" value="TCR_beta_variable"/>
</dbReference>
<evidence type="ECO:0000256" key="5">
    <source>
        <dbReference type="ARBA" id="ARBA00023136"/>
    </source>
</evidence>
<dbReference type="GO" id="GO:0005886">
    <property type="term" value="C:plasma membrane"/>
    <property type="evidence" value="ECO:0007669"/>
    <property type="project" value="UniProtKB-SubCell"/>
</dbReference>
<evidence type="ECO:0000256" key="1">
    <source>
        <dbReference type="ARBA" id="ARBA00004236"/>
    </source>
</evidence>
<dbReference type="Ensembl" id="ENSCSAT00000005831.1">
    <property type="protein sequence ID" value="ENSCSAP00000004045.1"/>
    <property type="gene ID" value="ENSCSAG00000007786.1"/>
</dbReference>
<keyword evidence="3 6" id="KW-0732">Signal</keyword>
<keyword evidence="5" id="KW-0472">Membrane</keyword>
<evidence type="ECO:0000256" key="4">
    <source>
        <dbReference type="ARBA" id="ARBA00022859"/>
    </source>
</evidence>
<dbReference type="SMART" id="SM00409">
    <property type="entry name" value="IG"/>
    <property type="match status" value="1"/>
</dbReference>
<reference evidence="8" key="3">
    <citation type="submission" date="2025-09" db="UniProtKB">
        <authorList>
            <consortium name="Ensembl"/>
        </authorList>
    </citation>
    <scope>IDENTIFICATION</scope>
</reference>
<dbReference type="PROSITE" id="PS50835">
    <property type="entry name" value="IG_LIKE"/>
    <property type="match status" value="1"/>
</dbReference>
<dbReference type="PANTHER" id="PTHR23268">
    <property type="entry name" value="T-CELL RECEPTOR BETA CHAIN"/>
    <property type="match status" value="1"/>
</dbReference>
<keyword evidence="9" id="KW-1185">Reference proteome</keyword>
<evidence type="ECO:0000259" key="7">
    <source>
        <dbReference type="PROSITE" id="PS50835"/>
    </source>
</evidence>
<organism evidence="8 9">
    <name type="scientific">Chlorocebus sabaeus</name>
    <name type="common">Green monkey</name>
    <name type="synonym">Simia sabaea</name>
    <dbReference type="NCBI Taxonomy" id="60711"/>
    <lineage>
        <taxon>Eukaryota</taxon>
        <taxon>Metazoa</taxon>
        <taxon>Chordata</taxon>
        <taxon>Craniata</taxon>
        <taxon>Vertebrata</taxon>
        <taxon>Euteleostomi</taxon>
        <taxon>Mammalia</taxon>
        <taxon>Eutheria</taxon>
        <taxon>Euarchontoglires</taxon>
        <taxon>Primates</taxon>
        <taxon>Haplorrhini</taxon>
        <taxon>Catarrhini</taxon>
        <taxon>Cercopithecidae</taxon>
        <taxon>Cercopithecinae</taxon>
        <taxon>Chlorocebus</taxon>
    </lineage>
</organism>
<feature type="signal peptide" evidence="6">
    <location>
        <begin position="1"/>
        <end position="21"/>
    </location>
</feature>
<dbReference type="SUPFAM" id="SSF48726">
    <property type="entry name" value="Immunoglobulin"/>
    <property type="match status" value="1"/>
</dbReference>
<keyword evidence="4" id="KW-0391">Immunity</keyword>
<dbReference type="GO" id="GO:0002376">
    <property type="term" value="P:immune system process"/>
    <property type="evidence" value="ECO:0007669"/>
    <property type="project" value="UniProtKB-KW"/>
</dbReference>
<feature type="chain" id="PRO_5002344445" evidence="6">
    <location>
        <begin position="22"/>
        <end position="130"/>
    </location>
</feature>
<evidence type="ECO:0000313" key="8">
    <source>
        <dbReference type="Ensembl" id="ENSCSAP00000004045.1"/>
    </source>
</evidence>
<evidence type="ECO:0000256" key="6">
    <source>
        <dbReference type="SAM" id="SignalP"/>
    </source>
</evidence>
<evidence type="ECO:0000313" key="9">
    <source>
        <dbReference type="Proteomes" id="UP000029965"/>
    </source>
</evidence>